<dbReference type="Pfam" id="PF19670">
    <property type="entry name" value="DUF6173"/>
    <property type="match status" value="1"/>
</dbReference>
<proteinExistence type="predicted"/>
<dbReference type="AlphaFoldDB" id="A0A3M0M762"/>
<accession>A0A3M0M762</accession>
<evidence type="ECO:0000313" key="1">
    <source>
        <dbReference type="EMBL" id="RMC33628.1"/>
    </source>
</evidence>
<gene>
    <name evidence="1" type="ORF">C9E81_15035</name>
</gene>
<keyword evidence="2" id="KW-1185">Reference proteome</keyword>
<comment type="caution">
    <text evidence="1">The sequence shown here is derived from an EMBL/GenBank/DDBJ whole genome shotgun (WGS) entry which is preliminary data.</text>
</comment>
<dbReference type="EMBL" id="QOKZ01000006">
    <property type="protein sequence ID" value="RMC33628.1"/>
    <property type="molecule type" value="Genomic_DNA"/>
</dbReference>
<dbReference type="RefSeq" id="WP_122113183.1">
    <property type="nucleotide sequence ID" value="NZ_QOKZ01000006.1"/>
</dbReference>
<organism evidence="1 2">
    <name type="scientific">Paracoccus alkanivorans</name>
    <dbReference type="NCBI Taxonomy" id="2116655"/>
    <lineage>
        <taxon>Bacteria</taxon>
        <taxon>Pseudomonadati</taxon>
        <taxon>Pseudomonadota</taxon>
        <taxon>Alphaproteobacteria</taxon>
        <taxon>Rhodobacterales</taxon>
        <taxon>Paracoccaceae</taxon>
        <taxon>Paracoccus</taxon>
    </lineage>
</organism>
<evidence type="ECO:0000313" key="2">
    <source>
        <dbReference type="Proteomes" id="UP000273516"/>
    </source>
</evidence>
<protein>
    <submittedName>
        <fullName evidence="1">Uncharacterized protein</fullName>
    </submittedName>
</protein>
<dbReference type="Proteomes" id="UP000273516">
    <property type="component" value="Unassembled WGS sequence"/>
</dbReference>
<sequence length="152" mass="17605">MADTDDRPDDVDFSEIVVQKMVAEQRQQLWRQRAQAAPQTEITEDNFELHEAALIFNHLRKRIEQFEAELGEDEEIGLQLANFGLAAQLHIRAISYQNPNLIEFHGLDPKGNKITLIQHIDQLNFMLVAVRPIKQEPYRIGFLEDIDDNPET</sequence>
<dbReference type="InterPro" id="IPR046171">
    <property type="entry name" value="DUF6173"/>
</dbReference>
<reference evidence="1 2" key="1">
    <citation type="submission" date="2018-07" db="EMBL/GenBank/DDBJ databases">
        <authorList>
            <person name="Zhang Y."/>
            <person name="Wang L."/>
            <person name="Ma S."/>
        </authorList>
    </citation>
    <scope>NUCLEOTIDE SEQUENCE [LARGE SCALE GENOMIC DNA]</scope>
    <source>
        <strain evidence="1 2">4-2</strain>
    </source>
</reference>
<dbReference type="OrthoDB" id="7202559at2"/>
<name>A0A3M0M762_9RHOB</name>